<dbReference type="Proteomes" id="UP000314294">
    <property type="component" value="Unassembled WGS sequence"/>
</dbReference>
<keyword evidence="3" id="KW-1185">Reference proteome</keyword>
<accession>A0A4Z2I8D8</accession>
<protein>
    <submittedName>
        <fullName evidence="2">Uncharacterized protein</fullName>
    </submittedName>
</protein>
<gene>
    <name evidence="2" type="ORF">EYF80_016045</name>
</gene>
<evidence type="ECO:0000313" key="2">
    <source>
        <dbReference type="EMBL" id="TNN73665.1"/>
    </source>
</evidence>
<comment type="caution">
    <text evidence="2">The sequence shown here is derived from an EMBL/GenBank/DDBJ whole genome shotgun (WGS) entry which is preliminary data.</text>
</comment>
<feature type="region of interest" description="Disordered" evidence="1">
    <location>
        <begin position="1"/>
        <end position="104"/>
    </location>
</feature>
<dbReference type="AlphaFoldDB" id="A0A4Z2I8D8"/>
<dbReference type="EMBL" id="SRLO01000122">
    <property type="protein sequence ID" value="TNN73665.1"/>
    <property type="molecule type" value="Genomic_DNA"/>
</dbReference>
<reference evidence="2 3" key="1">
    <citation type="submission" date="2019-03" db="EMBL/GenBank/DDBJ databases">
        <title>First draft genome of Liparis tanakae, snailfish: a comprehensive survey of snailfish specific genes.</title>
        <authorList>
            <person name="Kim W."/>
            <person name="Song I."/>
            <person name="Jeong J.-H."/>
            <person name="Kim D."/>
            <person name="Kim S."/>
            <person name="Ryu S."/>
            <person name="Song J.Y."/>
            <person name="Lee S.K."/>
        </authorList>
    </citation>
    <scope>NUCLEOTIDE SEQUENCE [LARGE SCALE GENOMIC DNA]</scope>
    <source>
        <tissue evidence="2">Muscle</tissue>
    </source>
</reference>
<sequence length="104" mass="11719">MPQHSMQISRQSEDSQQASMRPQSMSQGLLQSSARSSAQQQQQHASGEQAPHDACVATMLQSARNSQNRQARMQWTQQSGPTANRPEGRARPVRRYLLWSVKKT</sequence>
<feature type="compositionally biased region" description="Polar residues" evidence="1">
    <location>
        <begin position="59"/>
        <end position="82"/>
    </location>
</feature>
<feature type="compositionally biased region" description="Polar residues" evidence="1">
    <location>
        <begin position="1"/>
        <end position="25"/>
    </location>
</feature>
<evidence type="ECO:0000313" key="3">
    <source>
        <dbReference type="Proteomes" id="UP000314294"/>
    </source>
</evidence>
<feature type="compositionally biased region" description="Low complexity" evidence="1">
    <location>
        <begin position="26"/>
        <end position="49"/>
    </location>
</feature>
<name>A0A4Z2I8D8_9TELE</name>
<organism evidence="2 3">
    <name type="scientific">Liparis tanakae</name>
    <name type="common">Tanaka's snailfish</name>
    <dbReference type="NCBI Taxonomy" id="230148"/>
    <lineage>
        <taxon>Eukaryota</taxon>
        <taxon>Metazoa</taxon>
        <taxon>Chordata</taxon>
        <taxon>Craniata</taxon>
        <taxon>Vertebrata</taxon>
        <taxon>Euteleostomi</taxon>
        <taxon>Actinopterygii</taxon>
        <taxon>Neopterygii</taxon>
        <taxon>Teleostei</taxon>
        <taxon>Neoteleostei</taxon>
        <taxon>Acanthomorphata</taxon>
        <taxon>Eupercaria</taxon>
        <taxon>Perciformes</taxon>
        <taxon>Cottioidei</taxon>
        <taxon>Cottales</taxon>
        <taxon>Liparidae</taxon>
        <taxon>Liparis</taxon>
    </lineage>
</organism>
<evidence type="ECO:0000256" key="1">
    <source>
        <dbReference type="SAM" id="MobiDB-lite"/>
    </source>
</evidence>
<proteinExistence type="predicted"/>